<dbReference type="RefSeq" id="WP_324274313.1">
    <property type="nucleotide sequence ID" value="NZ_CP141261.1"/>
</dbReference>
<name>A0ABZ1AWL9_9ACTN</name>
<feature type="region of interest" description="Disordered" evidence="1">
    <location>
        <begin position="176"/>
        <end position="196"/>
    </location>
</feature>
<sequence>MGLLLGTDSTYAPALSVGIEVLKERVRDIARHARGLSYHVDSMALDLHAGLRETAVVIDAREGQEGEVATILWDQYSALCGGGPTVEEIGHAVEGFVEELDGDDEAVVQSELADAAYCTVARIPFHPVAEVLADWRAMTPERVATALRAARGSAVLYLPETARFPGIDGVHRRTMCNRQGTSRAARRSGPRRSPDW</sequence>
<gene>
    <name evidence="2" type="ORF">U6N30_24375</name>
</gene>
<protein>
    <submittedName>
        <fullName evidence="2">Uncharacterized protein</fullName>
    </submittedName>
</protein>
<organism evidence="2 3">
    <name type="scientific">Blastococcus brunescens</name>
    <dbReference type="NCBI Taxonomy" id="1564165"/>
    <lineage>
        <taxon>Bacteria</taxon>
        <taxon>Bacillati</taxon>
        <taxon>Actinomycetota</taxon>
        <taxon>Actinomycetes</taxon>
        <taxon>Geodermatophilales</taxon>
        <taxon>Geodermatophilaceae</taxon>
        <taxon>Blastococcus</taxon>
    </lineage>
</organism>
<reference evidence="2 3" key="1">
    <citation type="submission" date="2023-12" db="EMBL/GenBank/DDBJ databases">
        <title>Blastococcus brunescens sp. nov., an actonobacterium isolated from sandstone collected in sahara desert.</title>
        <authorList>
            <person name="Gtari M."/>
            <person name="Ghodhbane F."/>
        </authorList>
    </citation>
    <scope>NUCLEOTIDE SEQUENCE [LARGE SCALE GENOMIC DNA]</scope>
    <source>
        <strain evidence="2 3">BMG 8361</strain>
    </source>
</reference>
<proteinExistence type="predicted"/>
<dbReference type="Proteomes" id="UP001324287">
    <property type="component" value="Chromosome"/>
</dbReference>
<evidence type="ECO:0000256" key="1">
    <source>
        <dbReference type="SAM" id="MobiDB-lite"/>
    </source>
</evidence>
<evidence type="ECO:0000313" key="2">
    <source>
        <dbReference type="EMBL" id="WRL62964.1"/>
    </source>
</evidence>
<accession>A0ABZ1AWL9</accession>
<dbReference type="EMBL" id="CP141261">
    <property type="protein sequence ID" value="WRL62964.1"/>
    <property type="molecule type" value="Genomic_DNA"/>
</dbReference>
<dbReference type="Gene3D" id="3.30.830.10">
    <property type="entry name" value="Metalloenzyme, LuxS/M16 peptidase-like"/>
    <property type="match status" value="1"/>
</dbReference>
<evidence type="ECO:0000313" key="3">
    <source>
        <dbReference type="Proteomes" id="UP001324287"/>
    </source>
</evidence>
<keyword evidence="3" id="KW-1185">Reference proteome</keyword>